<protein>
    <submittedName>
        <fullName evidence="2">Putative portal protein</fullName>
    </submittedName>
</protein>
<proteinExistence type="predicted"/>
<organism evidence="2">
    <name type="scientific">viral metagenome</name>
    <dbReference type="NCBI Taxonomy" id="1070528"/>
    <lineage>
        <taxon>unclassified sequences</taxon>
        <taxon>metagenomes</taxon>
        <taxon>organismal metagenomes</taxon>
    </lineage>
</organism>
<dbReference type="NCBIfam" id="TIGR01537">
    <property type="entry name" value="portal_HK97"/>
    <property type="match status" value="1"/>
</dbReference>
<reference evidence="2" key="1">
    <citation type="submission" date="2020-03" db="EMBL/GenBank/DDBJ databases">
        <title>The deep terrestrial virosphere.</title>
        <authorList>
            <person name="Holmfeldt K."/>
            <person name="Nilsson E."/>
            <person name="Simone D."/>
            <person name="Lopez-Fernandez M."/>
            <person name="Wu X."/>
            <person name="de Brujin I."/>
            <person name="Lundin D."/>
            <person name="Andersson A."/>
            <person name="Bertilsson S."/>
            <person name="Dopson M."/>
        </authorList>
    </citation>
    <scope>NUCLEOTIDE SEQUENCE</scope>
    <source>
        <strain evidence="2">MM415A02806</strain>
    </source>
</reference>
<name>A0A6M3JR02_9ZZZZ</name>
<dbReference type="AlphaFoldDB" id="A0A6M3JR02"/>
<dbReference type="InterPro" id="IPR006427">
    <property type="entry name" value="Portal_HK97"/>
</dbReference>
<dbReference type="EMBL" id="MT141941">
    <property type="protein sequence ID" value="QJA72310.1"/>
    <property type="molecule type" value="Genomic_DNA"/>
</dbReference>
<sequence>MGFLSNLFGREQRARVDDPVFWQHIFTNLGAATKSNQTVTPEASSALKSTTTYACVRVLAETIASLPLMIYRRNKGGGKEPAQEHYLYTILHDSPNMYQSSFEFREMQMGHLCLRGNAFTYKEIDGGGRIVNLYPLNPARMTVKRNKSQEIIYEYIHDDGKIEQISSEYIWHPKGLSSDGIMGLCPISLVREAIGLGLSAEEHEARLMANAVRPSGVLEYPGRLQEDARKTLKDSFQEGHTGENIFKTMLLEGGLKWTQVGMKNVDAQFLELRNFQVEDICRVFRVPAVLVQHPDKSATYASAEQFFLSFVVHTIRPWTVRIEQSANKSLLTEKERKKYFIEHKLDGLLRGDISARYKSYEIGIKNGWLSANDIRELENMNPRIGGDEYYPPIGSQSKGGEGNATAST</sequence>
<dbReference type="Pfam" id="PF04860">
    <property type="entry name" value="Phage_portal"/>
    <property type="match status" value="1"/>
</dbReference>
<evidence type="ECO:0000313" key="2">
    <source>
        <dbReference type="EMBL" id="QJA72310.1"/>
    </source>
</evidence>
<evidence type="ECO:0000256" key="1">
    <source>
        <dbReference type="SAM" id="MobiDB-lite"/>
    </source>
</evidence>
<gene>
    <name evidence="2" type="ORF">MM415A02806_0003</name>
</gene>
<accession>A0A6M3JR02</accession>
<feature type="region of interest" description="Disordered" evidence="1">
    <location>
        <begin position="389"/>
        <end position="408"/>
    </location>
</feature>
<dbReference type="InterPro" id="IPR006944">
    <property type="entry name" value="Phage/GTA_portal"/>
</dbReference>